<feature type="region of interest" description="Disordered" evidence="4">
    <location>
        <begin position="256"/>
        <end position="283"/>
    </location>
</feature>
<evidence type="ECO:0000313" key="7">
    <source>
        <dbReference type="Proteomes" id="UP000073492"/>
    </source>
</evidence>
<evidence type="ECO:0000256" key="4">
    <source>
        <dbReference type="SAM" id="MobiDB-lite"/>
    </source>
</evidence>
<dbReference type="InterPro" id="IPR013083">
    <property type="entry name" value="Znf_RING/FYVE/PHD"/>
</dbReference>
<evidence type="ECO:0000313" key="6">
    <source>
        <dbReference type="EMBL" id="KXT14348.1"/>
    </source>
</evidence>
<feature type="compositionally biased region" description="Polar residues" evidence="4">
    <location>
        <begin position="327"/>
        <end position="336"/>
    </location>
</feature>
<evidence type="ECO:0000259" key="5">
    <source>
        <dbReference type="SMART" id="SM00249"/>
    </source>
</evidence>
<protein>
    <recommendedName>
        <fullName evidence="5">Zinc finger PHD-type domain-containing protein</fullName>
    </recommendedName>
</protein>
<name>A0A139IHY8_9PEZI</name>
<keyword evidence="7" id="KW-1185">Reference proteome</keyword>
<feature type="domain" description="Zinc finger PHD-type" evidence="5">
    <location>
        <begin position="465"/>
        <end position="531"/>
    </location>
</feature>
<feature type="compositionally biased region" description="Basic and acidic residues" evidence="4">
    <location>
        <begin position="570"/>
        <end position="580"/>
    </location>
</feature>
<dbReference type="OrthoDB" id="3632962at2759"/>
<dbReference type="Proteomes" id="UP000073492">
    <property type="component" value="Unassembled WGS sequence"/>
</dbReference>
<dbReference type="SMART" id="SM00249">
    <property type="entry name" value="PHD"/>
    <property type="match status" value="1"/>
</dbReference>
<dbReference type="AlphaFoldDB" id="A0A139IHY8"/>
<accession>A0A139IHY8</accession>
<sequence>MSQTGEFDIYSWREADVAIFRITFSYTLRLNVYLRDHQTMMAVLKKGRSDHHKADSGSFKHDGRSAGSPALYFEGGRSRLVGQRSFGLIDMAPMARDSAGYDGKIIKPEPMDEDIEMTDSIFVPEALYESAEAAQSARPKDYDGDPFATICFSKGYRDHPYKHKLNCGHYISTDEVEVCGSNCKLARIADSKPSTAPFLCPHPNCSKVRNLFMQKKTKKRLCELSHIYGINAQDDEARKNEKASYAQRGRKSIRSDQISLWRKNSVSPDRRQRTTRKSTRQATAISTAADIDAEMDQAERELFQAQGGRHTRRIRGDRLETEEETQTDLNQAQAQRSLDRMTIGKALSRKKGKSQNFSTANPVNTSIDLRDQDNAGLNCDGCDKVIKHVWFHCLDCADNHRQLGFDLCEECHGKRETLNYVSRSHRNDHKFGKTTRSRAPDVIDDERFPRMTENNSVDFEMEDTWCVCKSKVNDNMLDCEKCQNAFHLGCVGEGWHTDAQYGLDNAEEYHRVDFEKVKKEGIKEFICLDCKRGDEASAQALKNLQDDLRRAREMVANSTTDGQRAQKKRSPADADLETRDTMTSVEQNENDRNRELFGEEDEGGERDEVRTPARPVKCAKTGEDVPTFGRMNLPFHGKKS</sequence>
<feature type="compositionally biased region" description="Polar residues" evidence="4">
    <location>
        <begin position="256"/>
        <end position="267"/>
    </location>
</feature>
<comment type="caution">
    <text evidence="6">The sequence shown here is derived from an EMBL/GenBank/DDBJ whole genome shotgun (WGS) entry which is preliminary data.</text>
</comment>
<keyword evidence="2" id="KW-0863">Zinc-finger</keyword>
<organism evidence="6 7">
    <name type="scientific">Pseudocercospora musae</name>
    <dbReference type="NCBI Taxonomy" id="113226"/>
    <lineage>
        <taxon>Eukaryota</taxon>
        <taxon>Fungi</taxon>
        <taxon>Dikarya</taxon>
        <taxon>Ascomycota</taxon>
        <taxon>Pezizomycotina</taxon>
        <taxon>Dothideomycetes</taxon>
        <taxon>Dothideomycetidae</taxon>
        <taxon>Mycosphaerellales</taxon>
        <taxon>Mycosphaerellaceae</taxon>
        <taxon>Pseudocercospora</taxon>
    </lineage>
</organism>
<gene>
    <name evidence="6" type="ORF">AC579_3995</name>
</gene>
<reference evidence="6 7" key="1">
    <citation type="submission" date="2015-07" db="EMBL/GenBank/DDBJ databases">
        <title>Comparative genomics of the Sigatoka disease complex on banana suggests a link between parallel evolutionary changes in Pseudocercospora fijiensis and Pseudocercospora eumusae and increased virulence on the banana host.</title>
        <authorList>
            <person name="Chang T.-C."/>
            <person name="Salvucci A."/>
            <person name="Crous P.W."/>
            <person name="Stergiopoulos I."/>
        </authorList>
    </citation>
    <scope>NUCLEOTIDE SEQUENCE [LARGE SCALE GENOMIC DNA]</scope>
    <source>
        <strain evidence="6 7">CBS 116634</strain>
    </source>
</reference>
<dbReference type="InterPro" id="IPR019786">
    <property type="entry name" value="Zinc_finger_PHD-type_CS"/>
</dbReference>
<evidence type="ECO:0000256" key="3">
    <source>
        <dbReference type="ARBA" id="ARBA00022833"/>
    </source>
</evidence>
<dbReference type="Gene3D" id="3.30.60.90">
    <property type="match status" value="1"/>
</dbReference>
<evidence type="ECO:0000256" key="1">
    <source>
        <dbReference type="ARBA" id="ARBA00022723"/>
    </source>
</evidence>
<feature type="region of interest" description="Disordered" evidence="4">
    <location>
        <begin position="319"/>
        <end position="338"/>
    </location>
</feature>
<dbReference type="InterPro" id="IPR011011">
    <property type="entry name" value="Znf_FYVE_PHD"/>
</dbReference>
<dbReference type="SUPFAM" id="SSF57903">
    <property type="entry name" value="FYVE/PHD zinc finger"/>
    <property type="match status" value="1"/>
</dbReference>
<keyword evidence="3" id="KW-0862">Zinc</keyword>
<dbReference type="Gene3D" id="3.30.40.10">
    <property type="entry name" value="Zinc/RING finger domain, C3HC4 (zinc finger)"/>
    <property type="match status" value="1"/>
</dbReference>
<keyword evidence="1" id="KW-0479">Metal-binding</keyword>
<dbReference type="PROSITE" id="PS01359">
    <property type="entry name" value="ZF_PHD_1"/>
    <property type="match status" value="1"/>
</dbReference>
<dbReference type="EMBL" id="LFZO01000085">
    <property type="protein sequence ID" value="KXT14348.1"/>
    <property type="molecule type" value="Genomic_DNA"/>
</dbReference>
<proteinExistence type="predicted"/>
<dbReference type="InterPro" id="IPR043145">
    <property type="entry name" value="Znf_ZZ_sf"/>
</dbReference>
<evidence type="ECO:0000256" key="2">
    <source>
        <dbReference type="ARBA" id="ARBA00022771"/>
    </source>
</evidence>
<dbReference type="SUPFAM" id="SSF57850">
    <property type="entry name" value="RING/U-box"/>
    <property type="match status" value="1"/>
</dbReference>
<feature type="region of interest" description="Disordered" evidence="4">
    <location>
        <begin position="556"/>
        <end position="640"/>
    </location>
</feature>
<dbReference type="InterPro" id="IPR001965">
    <property type="entry name" value="Znf_PHD"/>
</dbReference>
<dbReference type="GO" id="GO:0008270">
    <property type="term" value="F:zinc ion binding"/>
    <property type="evidence" value="ECO:0007669"/>
    <property type="project" value="UniProtKB-KW"/>
</dbReference>